<accession>A0A9N9WTS0</accession>
<proteinExistence type="predicted"/>
<reference evidence="1" key="1">
    <citation type="submission" date="2022-01" db="EMBL/GenBank/DDBJ databases">
        <authorList>
            <person name="King R."/>
        </authorList>
    </citation>
    <scope>NUCLEOTIDE SEQUENCE</scope>
</reference>
<reference evidence="1" key="2">
    <citation type="submission" date="2022-10" db="EMBL/GenBank/DDBJ databases">
        <authorList>
            <consortium name="ENA_rothamsted_submissions"/>
            <consortium name="culmorum"/>
            <person name="King R."/>
        </authorList>
    </citation>
    <scope>NUCLEOTIDE SEQUENCE</scope>
</reference>
<evidence type="ECO:0000313" key="2">
    <source>
        <dbReference type="Proteomes" id="UP001153620"/>
    </source>
</evidence>
<organism evidence="1 2">
    <name type="scientific">Chironomus riparius</name>
    <dbReference type="NCBI Taxonomy" id="315576"/>
    <lineage>
        <taxon>Eukaryota</taxon>
        <taxon>Metazoa</taxon>
        <taxon>Ecdysozoa</taxon>
        <taxon>Arthropoda</taxon>
        <taxon>Hexapoda</taxon>
        <taxon>Insecta</taxon>
        <taxon>Pterygota</taxon>
        <taxon>Neoptera</taxon>
        <taxon>Endopterygota</taxon>
        <taxon>Diptera</taxon>
        <taxon>Nematocera</taxon>
        <taxon>Chironomoidea</taxon>
        <taxon>Chironomidae</taxon>
        <taxon>Chironominae</taxon>
        <taxon>Chironomus</taxon>
    </lineage>
</organism>
<keyword evidence="2" id="KW-1185">Reference proteome</keyword>
<dbReference type="AlphaFoldDB" id="A0A9N9WTS0"/>
<gene>
    <name evidence="1" type="ORF">CHIRRI_LOCUS7844</name>
</gene>
<dbReference type="OrthoDB" id="10581268at2759"/>
<evidence type="ECO:0000313" key="1">
    <source>
        <dbReference type="EMBL" id="CAG9804967.1"/>
    </source>
</evidence>
<dbReference type="Proteomes" id="UP001153620">
    <property type="component" value="Chromosome 2"/>
</dbReference>
<protein>
    <submittedName>
        <fullName evidence="1">Uncharacterized protein</fullName>
    </submittedName>
</protein>
<name>A0A9N9WTS0_9DIPT</name>
<sequence length="201" mass="22941">MALWMKKRMVESQRRNGLYDSNECGFDTNNYAPEMNCVKPVEPQFNYNFQSWSPTTSSNYTSMPEINDQQCQQQSTYLEQVQDSIEAKKEFKHQPNVPQSNLISSNAQGWTVVDENKNISVAADRGDSNVMTLPPGAYYDEPIYIDPMTYQQQHQQQQQQANSINVASNAATQMDFRQNLAQSYRCANADCTNCRNSMGKS</sequence>
<dbReference type="EMBL" id="OU895878">
    <property type="protein sequence ID" value="CAG9804967.1"/>
    <property type="molecule type" value="Genomic_DNA"/>
</dbReference>